<feature type="compositionally biased region" description="Acidic residues" evidence="1">
    <location>
        <begin position="73"/>
        <end position="90"/>
    </location>
</feature>
<dbReference type="Pfam" id="PF10531">
    <property type="entry name" value="SLBB"/>
    <property type="match status" value="1"/>
</dbReference>
<dbReference type="SUPFAM" id="SSF47781">
    <property type="entry name" value="RuvA domain 2-like"/>
    <property type="match status" value="1"/>
</dbReference>
<feature type="region of interest" description="Disordered" evidence="1">
    <location>
        <begin position="157"/>
        <end position="179"/>
    </location>
</feature>
<dbReference type="InterPro" id="IPR051675">
    <property type="entry name" value="Endo/Exo/Phosphatase_dom_1"/>
</dbReference>
<gene>
    <name evidence="3" type="ORF">HLV38_01840</name>
</gene>
<evidence type="ECO:0000313" key="3">
    <source>
        <dbReference type="EMBL" id="QKF07004.1"/>
    </source>
</evidence>
<keyword evidence="3" id="KW-0238">DNA-binding</keyword>
<dbReference type="Gene3D" id="3.10.560.10">
    <property type="entry name" value="Outer membrane lipoprotein wza domain like"/>
    <property type="match status" value="1"/>
</dbReference>
<evidence type="ECO:0000256" key="1">
    <source>
        <dbReference type="SAM" id="MobiDB-lite"/>
    </source>
</evidence>
<dbReference type="SUPFAM" id="SSF142984">
    <property type="entry name" value="Nqo1 middle domain-like"/>
    <property type="match status" value="1"/>
</dbReference>
<dbReference type="InterPro" id="IPR019554">
    <property type="entry name" value="Soluble_ligand-bd"/>
</dbReference>
<evidence type="ECO:0000256" key="2">
    <source>
        <dbReference type="SAM" id="Phobius"/>
    </source>
</evidence>
<protein>
    <submittedName>
        <fullName evidence="3">ComEA family DNA-binding protein</fullName>
    </submittedName>
</protein>
<dbReference type="InterPro" id="IPR003583">
    <property type="entry name" value="Hlx-hairpin-Hlx_DNA-bd_motif"/>
</dbReference>
<dbReference type="GO" id="GO:0015628">
    <property type="term" value="P:protein secretion by the type II secretion system"/>
    <property type="evidence" value="ECO:0007669"/>
    <property type="project" value="TreeGrafter"/>
</dbReference>
<keyword evidence="4" id="KW-1185">Reference proteome</keyword>
<dbReference type="NCBIfam" id="TIGR00426">
    <property type="entry name" value="competence protein ComEA helix-hairpin-helix repeat region"/>
    <property type="match status" value="1"/>
</dbReference>
<reference evidence="4" key="1">
    <citation type="submission" date="2020-05" db="EMBL/GenBank/DDBJ databases">
        <title>Novel species in genus Nocardioides.</title>
        <authorList>
            <person name="Zhang G."/>
        </authorList>
    </citation>
    <scope>NUCLEOTIDE SEQUENCE [LARGE SCALE GENOMIC DNA]</scope>
    <source>
        <strain evidence="4">zg-1050</strain>
    </source>
</reference>
<feature type="transmembrane region" description="Helical" evidence="2">
    <location>
        <begin position="21"/>
        <end position="43"/>
    </location>
</feature>
<dbReference type="Gene3D" id="1.10.150.320">
    <property type="entry name" value="Photosystem II 12 kDa extrinsic protein"/>
    <property type="match status" value="1"/>
</dbReference>
<dbReference type="PANTHER" id="PTHR21180:SF32">
    <property type="entry name" value="ENDONUCLEASE_EXONUCLEASE_PHOSPHATASE FAMILY DOMAIN-CONTAINING PROTEIN 1"/>
    <property type="match status" value="1"/>
</dbReference>
<dbReference type="InterPro" id="IPR004509">
    <property type="entry name" value="Competence_ComEA_HhH"/>
</dbReference>
<dbReference type="AlphaFoldDB" id="A0A6M8J0E7"/>
<keyword evidence="2" id="KW-0812">Transmembrane</keyword>
<keyword evidence="2" id="KW-1133">Transmembrane helix</keyword>
<dbReference type="Pfam" id="PF12836">
    <property type="entry name" value="HHH_3"/>
    <property type="match status" value="1"/>
</dbReference>
<organism evidence="3 4">
    <name type="scientific">Berryella wangjianweii</name>
    <dbReference type="NCBI Taxonomy" id="2734634"/>
    <lineage>
        <taxon>Bacteria</taxon>
        <taxon>Bacillati</taxon>
        <taxon>Actinomycetota</taxon>
        <taxon>Coriobacteriia</taxon>
        <taxon>Eggerthellales</taxon>
        <taxon>Eggerthellaceae</taxon>
        <taxon>Berryella</taxon>
    </lineage>
</organism>
<dbReference type="InterPro" id="IPR010994">
    <property type="entry name" value="RuvA_2-like"/>
</dbReference>
<name>A0A6M8J0E7_9ACTN</name>
<keyword evidence="2" id="KW-0472">Membrane</keyword>
<proteinExistence type="predicted"/>
<dbReference type="RefSeq" id="WP_172162615.1">
    <property type="nucleotide sequence ID" value="NZ_CP053716.1"/>
</dbReference>
<evidence type="ECO:0000313" key="4">
    <source>
        <dbReference type="Proteomes" id="UP000503297"/>
    </source>
</evidence>
<feature type="region of interest" description="Disordered" evidence="1">
    <location>
        <begin position="60"/>
        <end position="94"/>
    </location>
</feature>
<dbReference type="PANTHER" id="PTHR21180">
    <property type="entry name" value="ENDONUCLEASE/EXONUCLEASE/PHOSPHATASE FAMILY DOMAIN-CONTAINING PROTEIN 1"/>
    <property type="match status" value="1"/>
</dbReference>
<dbReference type="EMBL" id="CP053716">
    <property type="protein sequence ID" value="QKF07004.1"/>
    <property type="molecule type" value="Genomic_DNA"/>
</dbReference>
<dbReference type="GO" id="GO:0003677">
    <property type="term" value="F:DNA binding"/>
    <property type="evidence" value="ECO:0007669"/>
    <property type="project" value="UniProtKB-KW"/>
</dbReference>
<dbReference type="GO" id="GO:0015627">
    <property type="term" value="C:type II protein secretion system complex"/>
    <property type="evidence" value="ECO:0007669"/>
    <property type="project" value="TreeGrafter"/>
</dbReference>
<dbReference type="KEGG" id="bwa:HLV38_01840"/>
<dbReference type="Proteomes" id="UP000503297">
    <property type="component" value="Chromosome"/>
</dbReference>
<dbReference type="GO" id="GO:0006281">
    <property type="term" value="P:DNA repair"/>
    <property type="evidence" value="ECO:0007669"/>
    <property type="project" value="InterPro"/>
</dbReference>
<feature type="compositionally biased region" description="Basic and acidic residues" evidence="1">
    <location>
        <begin position="60"/>
        <end position="72"/>
    </location>
</feature>
<accession>A0A6M8J0E7</accession>
<dbReference type="SMART" id="SM00278">
    <property type="entry name" value="HhH1"/>
    <property type="match status" value="2"/>
</dbReference>
<sequence length="245" mass="25427">MLIDETFESVRDRASRIEARRAALIALALVAVLLLIAAGRFLLSPPPDVLLIERASASDSAKDSSRGERGSADAEDGDVVSESSEGDAGEDAYGASSNKRARIWVHVSGAVRNPGVYELPAGSRVHRALEAAGGFSEEAASCGVNLARVLTDGEQVHVPGADDPPLTPEAGGPTGLAAGGQAAPVNVNTASEEALQQLPGVGPALAKRIVEYRRQHGPFARIEDLRGVSGVGDKVLARMRPRATV</sequence>